<accession>L8E9Y5</accession>
<feature type="compositionally biased region" description="Basic and acidic residues" evidence="1">
    <location>
        <begin position="36"/>
        <end position="49"/>
    </location>
</feature>
<dbReference type="OrthoDB" id="2306at2759"/>
<dbReference type="AlphaFoldDB" id="L8E9Y5"/>
<dbReference type="EMBL" id="HF584054">
    <property type="protein sequence ID" value="CCQ43551.1"/>
    <property type="molecule type" value="Genomic_DNA"/>
</dbReference>
<reference evidence="2" key="1">
    <citation type="journal article" date="2013" name="PLoS ONE">
        <title>Direct detection of alternative open reading frames translation products in human significantly expands the proteome.</title>
        <authorList>
            <person name="Vanderperre B."/>
            <person name="Lucier J.-F."/>
            <person name="Motard J."/>
            <person name="Tremblay G."/>
            <person name="Vanderperre S."/>
            <person name="Wisztorski M."/>
            <person name="Salzet M."/>
            <person name="Boisvert F.-M."/>
            <person name="Roucou X."/>
        </authorList>
    </citation>
    <scope>NUCLEOTIDE SEQUENCE</scope>
</reference>
<sequence>MHTGCTMSAAWPGWTSTRWSRPPMMPLSRSGQSPTEEPHPRLWMDRIRD</sequence>
<gene>
    <name evidence="2" type="primary">WDR1</name>
</gene>
<evidence type="ECO:0000313" key="2">
    <source>
        <dbReference type="EMBL" id="CCQ43551.1"/>
    </source>
</evidence>
<proteinExistence type="predicted"/>
<organism evidence="2">
    <name type="scientific">Homo sapiens</name>
    <name type="common">Human</name>
    <dbReference type="NCBI Taxonomy" id="9606"/>
    <lineage>
        <taxon>Eukaryota</taxon>
        <taxon>Metazoa</taxon>
        <taxon>Chordata</taxon>
        <taxon>Craniata</taxon>
        <taxon>Vertebrata</taxon>
        <taxon>Euteleostomi</taxon>
        <taxon>Mammalia</taxon>
        <taxon>Eutheria</taxon>
        <taxon>Euarchontoglires</taxon>
        <taxon>Primates</taxon>
        <taxon>Haplorrhini</taxon>
        <taxon>Catarrhini</taxon>
        <taxon>Hominidae</taxon>
        <taxon>Homo</taxon>
    </lineage>
</organism>
<dbReference type="ChiTaRS" id="WDR1">
    <property type="organism name" value="human"/>
</dbReference>
<protein>
    <submittedName>
        <fullName evidence="2">Alternative protein WDR1</fullName>
    </submittedName>
</protein>
<feature type="region of interest" description="Disordered" evidence="1">
    <location>
        <begin position="21"/>
        <end position="49"/>
    </location>
</feature>
<evidence type="ECO:0000256" key="1">
    <source>
        <dbReference type="SAM" id="MobiDB-lite"/>
    </source>
</evidence>
<name>L8E9Y5_HUMAN</name>